<sequence>MRIAVTLVLPILLMLSLFGFDFLYTRNGYLPAAELRAPVAPVGCLTTCRSVP</sequence>
<dbReference type="AlphaFoldDB" id="A0A7W7P093"/>
<gene>
    <name evidence="1" type="ORF">HNP46_002118</name>
</gene>
<dbReference type="Proteomes" id="UP000566995">
    <property type="component" value="Unassembled WGS sequence"/>
</dbReference>
<accession>A0A7W7P093</accession>
<evidence type="ECO:0000313" key="1">
    <source>
        <dbReference type="EMBL" id="MBB4863271.1"/>
    </source>
</evidence>
<proteinExistence type="predicted"/>
<reference evidence="1 2" key="1">
    <citation type="submission" date="2020-08" db="EMBL/GenBank/DDBJ databases">
        <title>Functional genomics of gut bacteria from endangered species of beetles.</title>
        <authorList>
            <person name="Carlos-Shanley C."/>
        </authorList>
    </citation>
    <scope>NUCLEOTIDE SEQUENCE [LARGE SCALE GENOMIC DNA]</scope>
    <source>
        <strain evidence="1 2">S00179</strain>
    </source>
</reference>
<comment type="caution">
    <text evidence="1">The sequence shown here is derived from an EMBL/GenBank/DDBJ whole genome shotgun (WGS) entry which is preliminary data.</text>
</comment>
<name>A0A7W7P093_PSENT</name>
<dbReference type="EMBL" id="JACHLI010000006">
    <property type="protein sequence ID" value="MBB4863271.1"/>
    <property type="molecule type" value="Genomic_DNA"/>
</dbReference>
<dbReference type="RefSeq" id="WP_184588495.1">
    <property type="nucleotide sequence ID" value="NZ_JACHLI010000006.1"/>
</dbReference>
<protein>
    <submittedName>
        <fullName evidence="1">Uncharacterized protein</fullName>
    </submittedName>
</protein>
<evidence type="ECO:0000313" key="2">
    <source>
        <dbReference type="Proteomes" id="UP000566995"/>
    </source>
</evidence>
<organism evidence="1 2">
    <name type="scientific">Pseudomonas nitroreducens</name>
    <dbReference type="NCBI Taxonomy" id="46680"/>
    <lineage>
        <taxon>Bacteria</taxon>
        <taxon>Pseudomonadati</taxon>
        <taxon>Pseudomonadota</taxon>
        <taxon>Gammaproteobacteria</taxon>
        <taxon>Pseudomonadales</taxon>
        <taxon>Pseudomonadaceae</taxon>
        <taxon>Pseudomonas</taxon>
    </lineage>
</organism>